<dbReference type="InterPro" id="IPR027417">
    <property type="entry name" value="P-loop_NTPase"/>
</dbReference>
<evidence type="ECO:0000256" key="2">
    <source>
        <dbReference type="SAM" id="Phobius"/>
    </source>
</evidence>
<keyword evidence="2" id="KW-0472">Membrane</keyword>
<evidence type="ECO:0000256" key="1">
    <source>
        <dbReference type="SAM" id="Coils"/>
    </source>
</evidence>
<dbReference type="PANTHER" id="PTHR41259:SF1">
    <property type="entry name" value="DOUBLE-STRAND BREAK REPAIR RAD50 ATPASE, PUTATIVE-RELATED"/>
    <property type="match status" value="1"/>
</dbReference>
<organism evidence="4 5">
    <name type="scientific">Kurthia sibirica</name>
    <dbReference type="NCBI Taxonomy" id="202750"/>
    <lineage>
        <taxon>Bacteria</taxon>
        <taxon>Bacillati</taxon>
        <taxon>Bacillota</taxon>
        <taxon>Bacilli</taxon>
        <taxon>Bacillales</taxon>
        <taxon>Caryophanaceae</taxon>
        <taxon>Kurthia</taxon>
    </lineage>
</organism>
<name>A0A2U3AJG8_9BACL</name>
<evidence type="ECO:0000259" key="3">
    <source>
        <dbReference type="Pfam" id="PF13514"/>
    </source>
</evidence>
<proteinExistence type="predicted"/>
<dbReference type="PANTHER" id="PTHR41259">
    <property type="entry name" value="DOUBLE-STRAND BREAK REPAIR RAD50 ATPASE, PUTATIVE-RELATED"/>
    <property type="match status" value="1"/>
</dbReference>
<accession>A0A2U3AJG8</accession>
<dbReference type="RefSeq" id="WP_109306765.1">
    <property type="nucleotide sequence ID" value="NZ_BJUF01000009.1"/>
</dbReference>
<keyword evidence="1" id="KW-0175">Coiled coil</keyword>
<dbReference type="Proteomes" id="UP000245938">
    <property type="component" value="Unassembled WGS sequence"/>
</dbReference>
<keyword evidence="5" id="KW-1185">Reference proteome</keyword>
<comment type="caution">
    <text evidence="4">The sequence shown here is derived from an EMBL/GenBank/DDBJ whole genome shotgun (WGS) entry which is preliminary data.</text>
</comment>
<dbReference type="OrthoDB" id="9764467at2"/>
<evidence type="ECO:0000313" key="5">
    <source>
        <dbReference type="Proteomes" id="UP000245938"/>
    </source>
</evidence>
<feature type="coiled-coil region" evidence="1">
    <location>
        <begin position="592"/>
        <end position="647"/>
    </location>
</feature>
<sequence>MMRITKLQIAGFGQHENVTIDLQQQLHIFYGLNEAGKTTIQQFIMQILFGFPQKNHLERNYEPKNGGAYGGRIDFSDDEFGNYSVERTRGRAIGDVTVYMANGQQGDERLLTKLLRGYTKADIEAVFSFTLQQLQYLERMTEEQLNRTLLSSGTTGVDQFTAVDKQLSKEAAELYKKSGTKPLINSQLQKIQQQELELKKIRMQLADFEPKRQRMQQLTLESEETHKKQQEIAQQLDDATTYLRIRPLLERQQWITQQLGTQDRAQFPTQGINRFELLEKALDDKRLEAQQLQEKQQQLQLQVDTAVNREQLSALRQLHDADDEWRQWQLSEQQIEQQQKDLQQNFQMKQQLIGMTSPSYEAVLEMSSSLPTEAVSNELFKKLQKIEEKTNFLEGILQDLKQESSYKTQQLEQQKKAQDTPQRRSQKERVFSAPMIAAVIMACLSLFVVLFFKEWFGGIVGLAAAVALYLYSKRSTSHSQQDEERYMREQLNDLKRKEQDYKYQLAQQDNERDEVIAQLRVTLQQLSIYDDFDSMLYPELFRIVRELQQLALQGQQLFVQQNHLKNMIAERYEAGCQLLQVKPTKAQFSLMIAQELHTLEDAQNRMVVTEEQLATVHEKIDYIQQEIAQLTTNKKTLLAAANSANQEEFYAMAERFSEQQTLLAEEQLIQQQLGDVSGLARYTVVEKEQLAAQLQNVKIISTDVLKELAMVRADIHHLAQDEHYSVAIVELEQSKAELAAYVKQWTIGQIAQAAINETLNDLQQQVLPKVIHRASENFAFLTSQRYERLQFSEGSFEVITQEGQHFSIGELSQATREQAYLALRFSLAEEKVATAPFPLIMDDPFVHFDTLRTAKVVQLLEKLQTKHQLLFFTCHQHMTEYFSEQNIIEVASLQMKGD</sequence>
<dbReference type="AlphaFoldDB" id="A0A2U3AJG8"/>
<protein>
    <recommendedName>
        <fullName evidence="3">YhaN AAA domain-containing protein</fullName>
    </recommendedName>
</protein>
<feature type="coiled-coil region" evidence="1">
    <location>
        <begin position="383"/>
        <end position="417"/>
    </location>
</feature>
<dbReference type="InterPro" id="IPR038734">
    <property type="entry name" value="YhaN_AAA"/>
</dbReference>
<feature type="coiled-coil region" evidence="1">
    <location>
        <begin position="275"/>
        <end position="309"/>
    </location>
</feature>
<dbReference type="Pfam" id="PF13514">
    <property type="entry name" value="AAA_27"/>
    <property type="match status" value="1"/>
</dbReference>
<reference evidence="4 5" key="1">
    <citation type="submission" date="2018-05" db="EMBL/GenBank/DDBJ databases">
        <title>Kurthia sibirica genome sequence.</title>
        <authorList>
            <person name="Maclea K.S."/>
            <person name="Goen A.E."/>
        </authorList>
    </citation>
    <scope>NUCLEOTIDE SEQUENCE [LARGE SCALE GENOMIC DNA]</scope>
    <source>
        <strain evidence="4 5">ATCC 49154</strain>
    </source>
</reference>
<keyword evidence="2" id="KW-0812">Transmembrane</keyword>
<dbReference type="SUPFAM" id="SSF52540">
    <property type="entry name" value="P-loop containing nucleoside triphosphate hydrolases"/>
    <property type="match status" value="1"/>
</dbReference>
<dbReference type="EMBL" id="QFVR01000018">
    <property type="protein sequence ID" value="PWI24660.1"/>
    <property type="molecule type" value="Genomic_DNA"/>
</dbReference>
<evidence type="ECO:0000313" key="4">
    <source>
        <dbReference type="EMBL" id="PWI24660.1"/>
    </source>
</evidence>
<gene>
    <name evidence="4" type="ORF">DEX24_12600</name>
</gene>
<feature type="transmembrane region" description="Helical" evidence="2">
    <location>
        <begin position="430"/>
        <end position="449"/>
    </location>
</feature>
<dbReference type="Gene3D" id="3.40.50.300">
    <property type="entry name" value="P-loop containing nucleotide triphosphate hydrolases"/>
    <property type="match status" value="2"/>
</dbReference>
<feature type="domain" description="YhaN AAA" evidence="3">
    <location>
        <begin position="2"/>
        <end position="204"/>
    </location>
</feature>
<keyword evidence="2" id="KW-1133">Transmembrane helix</keyword>